<feature type="binding site" evidence="9">
    <location>
        <position position="394"/>
    </location>
    <ligand>
        <name>Zn(2+)</name>
        <dbReference type="ChEBI" id="CHEBI:29105"/>
        <label>1</label>
    </ligand>
</feature>
<proteinExistence type="inferred from homology"/>
<dbReference type="GO" id="GO:0005216">
    <property type="term" value="F:monoatomic ion channel activity"/>
    <property type="evidence" value="ECO:0007669"/>
    <property type="project" value="InterPro"/>
</dbReference>
<protein>
    <recommendedName>
        <fullName evidence="10">Phosphodiesterase</fullName>
        <ecNumber evidence="10">3.1.4.-</ecNumber>
    </recommendedName>
</protein>
<dbReference type="Pfam" id="PF00520">
    <property type="entry name" value="Ion_trans"/>
    <property type="match status" value="1"/>
</dbReference>
<evidence type="ECO:0000256" key="4">
    <source>
        <dbReference type="ARBA" id="ARBA00022801"/>
    </source>
</evidence>
<dbReference type="SUPFAM" id="SSF81324">
    <property type="entry name" value="Voltage-gated potassium channels"/>
    <property type="match status" value="1"/>
</dbReference>
<dbReference type="EC" id="3.1.4.-" evidence="10"/>
<feature type="binding site" evidence="8">
    <location>
        <position position="431"/>
    </location>
    <ligand>
        <name>AMP</name>
        <dbReference type="ChEBI" id="CHEBI:456215"/>
    </ligand>
</feature>
<feature type="transmembrane region" description="Helical" evidence="12">
    <location>
        <begin position="118"/>
        <end position="138"/>
    </location>
</feature>
<dbReference type="InterPro" id="IPR002073">
    <property type="entry name" value="PDEase_catalytic_dom"/>
</dbReference>
<keyword evidence="2 12" id="KW-0812">Transmembrane</keyword>
<dbReference type="CDD" id="cd00077">
    <property type="entry name" value="HDc"/>
    <property type="match status" value="1"/>
</dbReference>
<feature type="binding site" evidence="8">
    <location>
        <begin position="390"/>
        <end position="394"/>
    </location>
    <ligand>
        <name>AMP</name>
        <dbReference type="ChEBI" id="CHEBI:456215"/>
    </ligand>
</feature>
<dbReference type="PANTHER" id="PTHR11347">
    <property type="entry name" value="CYCLIC NUCLEOTIDE PHOSPHODIESTERASE"/>
    <property type="match status" value="1"/>
</dbReference>
<feature type="binding site" evidence="8">
    <location>
        <position position="594"/>
    </location>
    <ligand>
        <name>AMP</name>
        <dbReference type="ChEBI" id="CHEBI:456215"/>
    </ligand>
</feature>
<dbReference type="PROSITE" id="PS00126">
    <property type="entry name" value="PDEASE_I_1"/>
    <property type="match status" value="1"/>
</dbReference>
<keyword evidence="5 12" id="KW-1133">Transmembrane helix</keyword>
<evidence type="ECO:0000256" key="12">
    <source>
        <dbReference type="SAM" id="Phobius"/>
    </source>
</evidence>
<dbReference type="AlphaFoldDB" id="A0A0M0JJ19"/>
<evidence type="ECO:0000256" key="5">
    <source>
        <dbReference type="ARBA" id="ARBA00022989"/>
    </source>
</evidence>
<reference evidence="15" key="1">
    <citation type="journal article" date="2015" name="PLoS Genet.">
        <title>Genome Sequence and Transcriptome Analyses of Chrysochromulina tobin: Metabolic Tools for Enhanced Algal Fitness in the Prominent Order Prymnesiales (Haptophyceae).</title>
        <authorList>
            <person name="Hovde B.T."/>
            <person name="Deodato C.R."/>
            <person name="Hunsperger H.M."/>
            <person name="Ryken S.A."/>
            <person name="Yost W."/>
            <person name="Jha R.K."/>
            <person name="Patterson J."/>
            <person name="Monnat R.J. Jr."/>
            <person name="Barlow S.B."/>
            <person name="Starkenburg S.R."/>
            <person name="Cattolico R.A."/>
        </authorList>
    </citation>
    <scope>NUCLEOTIDE SEQUENCE</scope>
    <source>
        <strain evidence="15">CCMP291</strain>
    </source>
</reference>
<dbReference type="OrthoDB" id="546632at2759"/>
<feature type="transmembrane region" description="Helical" evidence="12">
    <location>
        <begin position="21"/>
        <end position="40"/>
    </location>
</feature>
<organism evidence="14 15">
    <name type="scientific">Chrysochromulina tobinii</name>
    <dbReference type="NCBI Taxonomy" id="1460289"/>
    <lineage>
        <taxon>Eukaryota</taxon>
        <taxon>Haptista</taxon>
        <taxon>Haptophyta</taxon>
        <taxon>Prymnesiophyceae</taxon>
        <taxon>Prymnesiales</taxon>
        <taxon>Chrysochromulinaceae</taxon>
        <taxon>Chrysochromulina</taxon>
    </lineage>
</organism>
<evidence type="ECO:0000256" key="1">
    <source>
        <dbReference type="ARBA" id="ARBA00004141"/>
    </source>
</evidence>
<feature type="active site" description="Proton donor" evidence="7">
    <location>
        <position position="390"/>
    </location>
</feature>
<dbReference type="GO" id="GO:0007165">
    <property type="term" value="P:signal transduction"/>
    <property type="evidence" value="ECO:0007669"/>
    <property type="project" value="InterPro"/>
</dbReference>
<keyword evidence="15" id="KW-1185">Reference proteome</keyword>
<comment type="subcellular location">
    <subcellularLocation>
        <location evidence="1">Membrane</location>
        <topology evidence="1">Multi-pass membrane protein</topology>
    </subcellularLocation>
</comment>
<feature type="binding site" evidence="9">
    <location>
        <position position="431"/>
    </location>
    <ligand>
        <name>Zn(2+)</name>
        <dbReference type="ChEBI" id="CHEBI:29105"/>
        <label>2</label>
    </ligand>
</feature>
<keyword evidence="6 12" id="KW-0472">Membrane</keyword>
<dbReference type="PROSITE" id="PS51845">
    <property type="entry name" value="PDEASE_I_2"/>
    <property type="match status" value="1"/>
</dbReference>
<sequence>MADKKEKAKSYLPGRHVLRRTFDNVMTEFFVTGLVLLNMLGMLVDMAVTDAGCNIYDNITMIQACITHHEEDAFVISWTNAFQYTELAFLLIFTVEIQLRLYAYGFPYFFDVLNCVDALIVIGLLILQLQLVTVLSTAGDSFNFLRIVRLVRLVRLFVVMNKVQKAQRAYKKAKHLKFGSPVERVMELLIDMKGRLEDADDVSDISWIMHLISSDKLYTIDLKVAGGANVSSEMMSFLENNLGGGRRQSVDVQCGETQAALPSTAQGLKRLETRMLEGGESLAALELARMDQLSTLPEIRAYLHPPQSSRRFSSPYLDVLPGRNFVSKVHGWDVDVFDFAAKAEGSHLVLGVHQLLEDHGLIAKLRLSKPRLLTFLRRVQDGYKAENPYHNSVHALDVVFNTNYFIRHKLVDELITPLDRLACIVASAIHDYQHPGVNNQFLQQTKHEYSLTYNDQSILESHHLASAWKLLLLDECNFLKGWPREQYLEFRDCVIQLVMGTDMKFHFEHYTKFKTKVSSNTFVAGCDREDVKFLLALIVHAADIANPAKPLKLCLKWTELVMEEFFRQGDLERNLGMPISPFYDREKTSVAQCQMGFINVLVKPLFVELCGLLGEQATRDCIGALEENLKGWEVHGNDLLLRKGVVSPTAGAADASPARGVDGSKSSRRVSKLI</sequence>
<evidence type="ECO:0000256" key="9">
    <source>
        <dbReference type="PIRSR" id="PIRSR623088-3"/>
    </source>
</evidence>
<evidence type="ECO:0000256" key="10">
    <source>
        <dbReference type="RuleBase" id="RU363067"/>
    </source>
</evidence>
<feature type="transmembrane region" description="Helical" evidence="12">
    <location>
        <begin position="87"/>
        <end position="106"/>
    </location>
</feature>
<evidence type="ECO:0000256" key="6">
    <source>
        <dbReference type="ARBA" id="ARBA00023136"/>
    </source>
</evidence>
<feature type="region of interest" description="Disordered" evidence="11">
    <location>
        <begin position="650"/>
        <end position="674"/>
    </location>
</feature>
<evidence type="ECO:0000256" key="8">
    <source>
        <dbReference type="PIRSR" id="PIRSR623088-2"/>
    </source>
</evidence>
<dbReference type="PRINTS" id="PR00387">
    <property type="entry name" value="PDIESTERASE1"/>
</dbReference>
<keyword evidence="4 10" id="KW-0378">Hydrolase</keyword>
<feature type="binding site" evidence="9">
    <location>
        <position position="430"/>
    </location>
    <ligand>
        <name>Zn(2+)</name>
        <dbReference type="ChEBI" id="CHEBI:29105"/>
        <label>1</label>
    </ligand>
</feature>
<evidence type="ECO:0000313" key="14">
    <source>
        <dbReference type="EMBL" id="KOO26332.1"/>
    </source>
</evidence>
<comment type="cofactor">
    <cofactor evidence="10">
        <name>a divalent metal cation</name>
        <dbReference type="ChEBI" id="CHEBI:60240"/>
    </cofactor>
    <text evidence="10">Binds 2 divalent metal cations per subunit. Site 1 may preferentially bind zinc ions, while site 2 has a preference for magnesium and/or manganese ions.</text>
</comment>
<feature type="domain" description="PDEase" evidence="13">
    <location>
        <begin position="308"/>
        <end position="639"/>
    </location>
</feature>
<evidence type="ECO:0000256" key="3">
    <source>
        <dbReference type="ARBA" id="ARBA00022723"/>
    </source>
</evidence>
<evidence type="ECO:0000256" key="2">
    <source>
        <dbReference type="ARBA" id="ARBA00022692"/>
    </source>
</evidence>
<evidence type="ECO:0000256" key="11">
    <source>
        <dbReference type="SAM" id="MobiDB-lite"/>
    </source>
</evidence>
<dbReference type="SUPFAM" id="SSF109604">
    <property type="entry name" value="HD-domain/PDEase-like"/>
    <property type="match status" value="1"/>
</dbReference>
<feature type="binding site" evidence="9">
    <location>
        <position position="543"/>
    </location>
    <ligand>
        <name>Zn(2+)</name>
        <dbReference type="ChEBI" id="CHEBI:29105"/>
        <label>1</label>
    </ligand>
</feature>
<comment type="similarity">
    <text evidence="10">Belongs to the cyclic nucleotide phosphodiesterase family.</text>
</comment>
<dbReference type="InterPro" id="IPR036971">
    <property type="entry name" value="PDEase_catalytic_dom_sf"/>
</dbReference>
<evidence type="ECO:0000256" key="7">
    <source>
        <dbReference type="PIRSR" id="PIRSR623088-1"/>
    </source>
</evidence>
<dbReference type="InterPro" id="IPR023174">
    <property type="entry name" value="PDEase_CS"/>
</dbReference>
<dbReference type="InterPro" id="IPR027359">
    <property type="entry name" value="Volt_channel_dom_sf"/>
</dbReference>
<dbReference type="Gene3D" id="1.10.1300.10">
    <property type="entry name" value="3'5'-cyclic nucleotide phosphodiesterase, catalytic domain"/>
    <property type="match status" value="1"/>
</dbReference>
<dbReference type="GO" id="GO:0016020">
    <property type="term" value="C:membrane"/>
    <property type="evidence" value="ECO:0007669"/>
    <property type="project" value="UniProtKB-SubCell"/>
</dbReference>
<gene>
    <name evidence="14" type="ORF">Ctob_003790</name>
</gene>
<evidence type="ECO:0000313" key="15">
    <source>
        <dbReference type="Proteomes" id="UP000037460"/>
    </source>
</evidence>
<dbReference type="GO" id="GO:0004114">
    <property type="term" value="F:3',5'-cyclic-nucleotide phosphodiesterase activity"/>
    <property type="evidence" value="ECO:0007669"/>
    <property type="project" value="InterPro"/>
</dbReference>
<comment type="caution">
    <text evidence="14">The sequence shown here is derived from an EMBL/GenBank/DDBJ whole genome shotgun (WGS) entry which is preliminary data.</text>
</comment>
<dbReference type="EMBL" id="JWZX01002867">
    <property type="protein sequence ID" value="KOO26332.1"/>
    <property type="molecule type" value="Genomic_DNA"/>
</dbReference>
<dbReference type="InterPro" id="IPR005821">
    <property type="entry name" value="Ion_trans_dom"/>
</dbReference>
<keyword evidence="3 9" id="KW-0479">Metal-binding</keyword>
<dbReference type="Pfam" id="PF00233">
    <property type="entry name" value="PDEase_I"/>
    <property type="match status" value="1"/>
</dbReference>
<dbReference type="GO" id="GO:0046872">
    <property type="term" value="F:metal ion binding"/>
    <property type="evidence" value="ECO:0007669"/>
    <property type="project" value="UniProtKB-KW"/>
</dbReference>
<accession>A0A0M0JJ19</accession>
<feature type="binding site" evidence="9">
    <location>
        <position position="431"/>
    </location>
    <ligand>
        <name>Zn(2+)</name>
        <dbReference type="ChEBI" id="CHEBI:29105"/>
        <label>1</label>
    </ligand>
</feature>
<name>A0A0M0JJ19_9EUKA</name>
<dbReference type="InterPro" id="IPR023088">
    <property type="entry name" value="PDEase"/>
</dbReference>
<evidence type="ECO:0000259" key="13">
    <source>
        <dbReference type="PROSITE" id="PS51845"/>
    </source>
</evidence>
<dbReference type="Gene3D" id="1.20.120.350">
    <property type="entry name" value="Voltage-gated potassium channels. Chain C"/>
    <property type="match status" value="1"/>
</dbReference>
<dbReference type="Proteomes" id="UP000037460">
    <property type="component" value="Unassembled WGS sequence"/>
</dbReference>
<feature type="binding site" evidence="8">
    <location>
        <position position="543"/>
    </location>
    <ligand>
        <name>AMP</name>
        <dbReference type="ChEBI" id="CHEBI:456215"/>
    </ligand>
</feature>
<dbReference type="InterPro" id="IPR003607">
    <property type="entry name" value="HD/PDEase_dom"/>
</dbReference>